<dbReference type="Gene3D" id="3.60.15.10">
    <property type="entry name" value="Ribonuclease Z/Hydroxyacylglutathione hydrolase-like"/>
    <property type="match status" value="1"/>
</dbReference>
<dbReference type="InterPro" id="IPR044528">
    <property type="entry name" value="POD-like_MBL-fold"/>
</dbReference>
<keyword evidence="3" id="KW-0479">Metal-binding</keyword>
<dbReference type="GO" id="GO:0016787">
    <property type="term" value="F:hydrolase activity"/>
    <property type="evidence" value="ECO:0007669"/>
    <property type="project" value="UniProtKB-KW"/>
</dbReference>
<dbReference type="SUPFAM" id="SSF52821">
    <property type="entry name" value="Rhodanese/Cell cycle control phosphatase"/>
    <property type="match status" value="1"/>
</dbReference>
<dbReference type="OrthoDB" id="9791096at2"/>
<dbReference type="InterPro" id="IPR051682">
    <property type="entry name" value="Mito_Persulfide_Diox"/>
</dbReference>
<dbReference type="PANTHER" id="PTHR43084:SF1">
    <property type="entry name" value="PERSULFIDE DIOXYGENASE ETHE1, MITOCHONDRIAL"/>
    <property type="match status" value="1"/>
</dbReference>
<evidence type="ECO:0000256" key="1">
    <source>
        <dbReference type="ARBA" id="ARBA00001954"/>
    </source>
</evidence>
<comment type="caution">
    <text evidence="10">The sequence shown here is derived from an EMBL/GenBank/DDBJ whole genome shotgun (WGS) entry which is preliminary data.</text>
</comment>
<accession>A0A4Z0W4I3</accession>
<name>A0A4Z0W4I3_9GAMM</name>
<dbReference type="InterPro" id="IPR036873">
    <property type="entry name" value="Rhodanese-like_dom_sf"/>
</dbReference>
<dbReference type="PANTHER" id="PTHR43084">
    <property type="entry name" value="PERSULFIDE DIOXYGENASE ETHE1"/>
    <property type="match status" value="1"/>
</dbReference>
<evidence type="ECO:0000256" key="8">
    <source>
        <dbReference type="ARBA" id="ARBA00023004"/>
    </source>
</evidence>
<evidence type="ECO:0000313" key="10">
    <source>
        <dbReference type="EMBL" id="TGG90248.1"/>
    </source>
</evidence>
<dbReference type="Proteomes" id="UP000297475">
    <property type="component" value="Unassembled WGS sequence"/>
</dbReference>
<proteinExistence type="inferred from homology"/>
<dbReference type="Gene3D" id="3.40.250.10">
    <property type="entry name" value="Rhodanese-like domain"/>
    <property type="match status" value="1"/>
</dbReference>
<keyword evidence="11" id="KW-1185">Reference proteome</keyword>
<keyword evidence="7" id="KW-0560">Oxidoreductase</keyword>
<dbReference type="FunFam" id="3.60.15.10:FF:000013">
    <property type="entry name" value="Persulfide dioxygenase ETHE1, mitochondrial"/>
    <property type="match status" value="1"/>
</dbReference>
<keyword evidence="8" id="KW-0408">Iron</keyword>
<comment type="similarity">
    <text evidence="2">Belongs to the metallo-beta-lactamase superfamily. Glyoxalase II family.</text>
</comment>
<evidence type="ECO:0000256" key="4">
    <source>
        <dbReference type="ARBA" id="ARBA00022946"/>
    </source>
</evidence>
<evidence type="ECO:0000259" key="9">
    <source>
        <dbReference type="PROSITE" id="PS50206"/>
    </source>
</evidence>
<keyword evidence="5" id="KW-0223">Dioxygenase</keyword>
<dbReference type="Pfam" id="PF00753">
    <property type="entry name" value="Lactamase_B"/>
    <property type="match status" value="1"/>
</dbReference>
<dbReference type="GO" id="GO:0070813">
    <property type="term" value="P:hydrogen sulfide metabolic process"/>
    <property type="evidence" value="ECO:0007669"/>
    <property type="project" value="TreeGrafter"/>
</dbReference>
<dbReference type="InterPro" id="IPR001279">
    <property type="entry name" value="Metallo-B-lactamas"/>
</dbReference>
<organism evidence="10 11">
    <name type="scientific">Natronospirillum operosum</name>
    <dbReference type="NCBI Taxonomy" id="2759953"/>
    <lineage>
        <taxon>Bacteria</taxon>
        <taxon>Pseudomonadati</taxon>
        <taxon>Pseudomonadota</taxon>
        <taxon>Gammaproteobacteria</taxon>
        <taxon>Oceanospirillales</taxon>
        <taxon>Natronospirillaceae</taxon>
        <taxon>Natronospirillum</taxon>
    </lineage>
</organism>
<dbReference type="RefSeq" id="WP_135484941.1">
    <property type="nucleotide sequence ID" value="NZ_SRMF01000015.1"/>
</dbReference>
<evidence type="ECO:0000256" key="6">
    <source>
        <dbReference type="ARBA" id="ARBA00022990"/>
    </source>
</evidence>
<dbReference type="InterPro" id="IPR001763">
    <property type="entry name" value="Rhodanese-like_dom"/>
</dbReference>
<dbReference type="SMART" id="SM00450">
    <property type="entry name" value="RHOD"/>
    <property type="match status" value="1"/>
</dbReference>
<reference evidence="10 11" key="1">
    <citation type="submission" date="2019-04" db="EMBL/GenBank/DDBJ databases">
        <title>Natronospirillum operosus gen. nov., sp. nov., a haloalkaliphilic satellite isolated from decaying biomass of laboratory culture of cyanobacterium Geitlerinema sp. and proposal of Natronospirillaceae fam. nov. and Saccharospirillaceae fam. nov.</title>
        <authorList>
            <person name="Kevbrin V."/>
            <person name="Boltyanskaya Y."/>
            <person name="Koziaeva V."/>
            <person name="Grouzdev D.S."/>
            <person name="Park M."/>
            <person name="Cho J."/>
        </authorList>
    </citation>
    <scope>NUCLEOTIDE SEQUENCE [LARGE SCALE GENOMIC DNA]</scope>
    <source>
        <strain evidence="10 11">G-116</strain>
    </source>
</reference>
<dbReference type="GO" id="GO:0006749">
    <property type="term" value="P:glutathione metabolic process"/>
    <property type="evidence" value="ECO:0007669"/>
    <property type="project" value="InterPro"/>
</dbReference>
<feature type="domain" description="Rhodanese" evidence="9">
    <location>
        <begin position="262"/>
        <end position="348"/>
    </location>
</feature>
<dbReference type="GO" id="GO:0046872">
    <property type="term" value="F:metal ion binding"/>
    <property type="evidence" value="ECO:0007669"/>
    <property type="project" value="UniProtKB-KW"/>
</dbReference>
<dbReference type="AlphaFoldDB" id="A0A4Z0W4I3"/>
<dbReference type="EMBL" id="SRMF01000015">
    <property type="protein sequence ID" value="TGG90248.1"/>
    <property type="molecule type" value="Genomic_DNA"/>
</dbReference>
<keyword evidence="10" id="KW-0378">Hydrolase</keyword>
<evidence type="ECO:0000256" key="2">
    <source>
        <dbReference type="ARBA" id="ARBA00006759"/>
    </source>
</evidence>
<keyword evidence="4" id="KW-0809">Transit peptide</keyword>
<dbReference type="SUPFAM" id="SSF56281">
    <property type="entry name" value="Metallo-hydrolase/oxidoreductase"/>
    <property type="match status" value="1"/>
</dbReference>
<sequence>MIFRQLYDATSSTYTYLLADENTREALYIDPVFEQQQRDLALVEELGLTLKLVLDTHMHADHVTAAWALKQKTGAEIGSAAVNQAADVDHPLRHGDTIGVGAIQLEVRATPGHTGGCLTYVTQDHSMAFTGDAVLIRGCGRSDFQQGNAATLYHSITEQVFTLPDECRIYPAHDYNGRTRSTVGEEKAHNPRVGGGANEQDFVRYMNAMRLPHPKKIDEALPANLRSGKPEDGRLPPEPDWAPVRLTFAGVPEVEPDWVVEHRDQVTLLDVREPNEIAEPGEQLDNAVMIPVGELHDRVGEVPTDKPIVALCRSGRRSSMAVNILRQSGVERVANIRGGRLRWKEQGLG</sequence>
<evidence type="ECO:0000313" key="11">
    <source>
        <dbReference type="Proteomes" id="UP000297475"/>
    </source>
</evidence>
<comment type="cofactor">
    <cofactor evidence="1">
        <name>Fe(2+)</name>
        <dbReference type="ChEBI" id="CHEBI:29033"/>
    </cofactor>
</comment>
<gene>
    <name evidence="10" type="ORF">E4656_19170</name>
</gene>
<dbReference type="GO" id="GO:0050313">
    <property type="term" value="F:sulfur dioxygenase activity"/>
    <property type="evidence" value="ECO:0007669"/>
    <property type="project" value="InterPro"/>
</dbReference>
<dbReference type="CDD" id="cd07724">
    <property type="entry name" value="POD-like_MBL-fold"/>
    <property type="match status" value="1"/>
</dbReference>
<evidence type="ECO:0000256" key="7">
    <source>
        <dbReference type="ARBA" id="ARBA00023002"/>
    </source>
</evidence>
<protein>
    <submittedName>
        <fullName evidence="10">MBL fold metallo-hydrolase</fullName>
    </submittedName>
</protein>
<dbReference type="Pfam" id="PF00581">
    <property type="entry name" value="Rhodanese"/>
    <property type="match status" value="1"/>
</dbReference>
<dbReference type="InterPro" id="IPR036866">
    <property type="entry name" value="RibonucZ/Hydroxyglut_hydro"/>
</dbReference>
<keyword evidence="6" id="KW-0007">Acetylation</keyword>
<evidence type="ECO:0000256" key="5">
    <source>
        <dbReference type="ARBA" id="ARBA00022964"/>
    </source>
</evidence>
<dbReference type="PROSITE" id="PS50206">
    <property type="entry name" value="RHODANESE_3"/>
    <property type="match status" value="1"/>
</dbReference>
<dbReference type="SMART" id="SM00849">
    <property type="entry name" value="Lactamase_B"/>
    <property type="match status" value="1"/>
</dbReference>
<evidence type="ECO:0000256" key="3">
    <source>
        <dbReference type="ARBA" id="ARBA00022723"/>
    </source>
</evidence>